<keyword evidence="5 7" id="KW-1133">Transmembrane helix</keyword>
<evidence type="ECO:0000259" key="8">
    <source>
        <dbReference type="Pfam" id="PF02308"/>
    </source>
</evidence>
<evidence type="ECO:0000256" key="3">
    <source>
        <dbReference type="ARBA" id="ARBA00022475"/>
    </source>
</evidence>
<evidence type="ECO:0000256" key="5">
    <source>
        <dbReference type="ARBA" id="ARBA00022989"/>
    </source>
</evidence>
<dbReference type="RefSeq" id="WP_317994587.1">
    <property type="nucleotide sequence ID" value="NZ_AP025523.1"/>
</dbReference>
<dbReference type="AlphaFoldDB" id="A0AAN1XX46"/>
<name>A0AAN1XX46_UNVUL</name>
<comment type="similarity">
    <text evidence="2">Belongs to the MgtC/SapB family.</text>
</comment>
<dbReference type="GO" id="GO:0005886">
    <property type="term" value="C:plasma membrane"/>
    <property type="evidence" value="ECO:0007669"/>
    <property type="project" value="UniProtKB-SubCell"/>
</dbReference>
<evidence type="ECO:0000256" key="2">
    <source>
        <dbReference type="ARBA" id="ARBA00009298"/>
    </source>
</evidence>
<accession>A0AAN1XX46</accession>
<dbReference type="PANTHER" id="PTHR33778:SF1">
    <property type="entry name" value="MAGNESIUM TRANSPORTER YHID-RELATED"/>
    <property type="match status" value="1"/>
</dbReference>
<feature type="transmembrane region" description="Helical" evidence="7">
    <location>
        <begin position="6"/>
        <end position="25"/>
    </location>
</feature>
<feature type="transmembrane region" description="Helical" evidence="7">
    <location>
        <begin position="111"/>
        <end position="132"/>
    </location>
</feature>
<evidence type="ECO:0000313" key="9">
    <source>
        <dbReference type="EMBL" id="BDE06964.1"/>
    </source>
</evidence>
<sequence>MNAAMVQSAIALALAAVLGGVIGFQRQYTQKPAGIRTHALVSLGSCAFATFSVLIPGDTRIAAGVITGVGFLGAGAIVRHGLNTRGLTTAASIWTAAAIGMGVGLGRLAWWPVYMTTVVLTLLVLFMSDDLVMRLLPRRSSLDIRVDTDLNVVALDALAAAIGRCVHSVRIGDDIAITNEGGIRHASAVYSIGLNVDADMVRAIEAIGAIDGVLAVRIEEPVAPPN</sequence>
<keyword evidence="4 7" id="KW-0812">Transmembrane</keyword>
<dbReference type="PRINTS" id="PR01837">
    <property type="entry name" value="MGTCSAPBPROT"/>
</dbReference>
<comment type="subcellular location">
    <subcellularLocation>
        <location evidence="1">Cell membrane</location>
        <topology evidence="1">Multi-pass membrane protein</topology>
    </subcellularLocation>
</comment>
<dbReference type="Pfam" id="PF02308">
    <property type="entry name" value="MgtC"/>
    <property type="match status" value="1"/>
</dbReference>
<keyword evidence="6 7" id="KW-0472">Membrane</keyword>
<dbReference type="InterPro" id="IPR049177">
    <property type="entry name" value="MgtC_SapB_SrpB_YhiD_N"/>
</dbReference>
<dbReference type="KEGG" id="vab:WPS_22400"/>
<protein>
    <recommendedName>
        <fullName evidence="8">MgtC/SapB/SrpB/YhiD N-terminal domain-containing protein</fullName>
    </recommendedName>
</protein>
<keyword evidence="10" id="KW-1185">Reference proteome</keyword>
<keyword evidence="3" id="KW-1003">Cell membrane</keyword>
<organism evidence="9 10">
    <name type="scientific">Vulcanimicrobium alpinum</name>
    <dbReference type="NCBI Taxonomy" id="3016050"/>
    <lineage>
        <taxon>Bacteria</taxon>
        <taxon>Bacillati</taxon>
        <taxon>Vulcanimicrobiota</taxon>
        <taxon>Vulcanimicrobiia</taxon>
        <taxon>Vulcanimicrobiales</taxon>
        <taxon>Vulcanimicrobiaceae</taxon>
        <taxon>Vulcanimicrobium</taxon>
    </lineage>
</organism>
<dbReference type="EMBL" id="AP025523">
    <property type="protein sequence ID" value="BDE06964.1"/>
    <property type="molecule type" value="Genomic_DNA"/>
</dbReference>
<evidence type="ECO:0000256" key="1">
    <source>
        <dbReference type="ARBA" id="ARBA00004651"/>
    </source>
</evidence>
<evidence type="ECO:0000313" key="10">
    <source>
        <dbReference type="Proteomes" id="UP001317532"/>
    </source>
</evidence>
<evidence type="ECO:0000256" key="6">
    <source>
        <dbReference type="ARBA" id="ARBA00023136"/>
    </source>
</evidence>
<dbReference type="InterPro" id="IPR003416">
    <property type="entry name" value="MgtC/SapB/SrpB/YhiD_fam"/>
</dbReference>
<proteinExistence type="inferred from homology"/>
<feature type="domain" description="MgtC/SapB/SrpB/YhiD N-terminal" evidence="8">
    <location>
        <begin position="12"/>
        <end position="125"/>
    </location>
</feature>
<feature type="transmembrane region" description="Helical" evidence="7">
    <location>
        <begin position="61"/>
        <end position="79"/>
    </location>
</feature>
<evidence type="ECO:0000256" key="4">
    <source>
        <dbReference type="ARBA" id="ARBA00022692"/>
    </source>
</evidence>
<gene>
    <name evidence="9" type="ORF">WPS_22400</name>
</gene>
<evidence type="ECO:0000256" key="7">
    <source>
        <dbReference type="SAM" id="Phobius"/>
    </source>
</evidence>
<dbReference type="Proteomes" id="UP001317532">
    <property type="component" value="Chromosome"/>
</dbReference>
<feature type="transmembrane region" description="Helical" evidence="7">
    <location>
        <begin position="37"/>
        <end position="55"/>
    </location>
</feature>
<reference evidence="9 10" key="1">
    <citation type="journal article" date="2022" name="ISME Commun">
        <title>Vulcanimicrobium alpinus gen. nov. sp. nov., the first cultivated representative of the candidate phylum 'Eremiobacterota', is a metabolically versatile aerobic anoxygenic phototroph.</title>
        <authorList>
            <person name="Yabe S."/>
            <person name="Muto K."/>
            <person name="Abe K."/>
            <person name="Yokota A."/>
            <person name="Staudigel H."/>
            <person name="Tebo B.M."/>
        </authorList>
    </citation>
    <scope>NUCLEOTIDE SEQUENCE [LARGE SCALE GENOMIC DNA]</scope>
    <source>
        <strain evidence="9 10">WC8-2</strain>
    </source>
</reference>
<dbReference type="PANTHER" id="PTHR33778">
    <property type="entry name" value="PROTEIN MGTC"/>
    <property type="match status" value="1"/>
</dbReference>